<evidence type="ECO:0000313" key="3">
    <source>
        <dbReference type="EMBL" id="MST77638.1"/>
    </source>
</evidence>
<dbReference type="EMBL" id="VUNF01000013">
    <property type="protein sequence ID" value="MST77638.1"/>
    <property type="molecule type" value="Genomic_DNA"/>
</dbReference>
<name>A0A6I2TZE2_9BACT</name>
<sequence>MKTTTIVKVVTVASMLFVSNQSANAQFFKKLGKAIEKTAKTVESTANELDEVSKTTDATPSTASSLTDDGTAASSDSVSIAWDKIPVYTAKIVYEKDENGNPVLNEDGTKKYNVFLFDQFGNQRSAQSVQAQIDIINQRVLAILAKVGLGAGIGALQNGLSGAAVGAGMGALASIDDISMAKKQKKSLKQQRQLLAAYKQNFTEEGKPINAKVDPTKLAGLDLKEDNALSMTAADIKKELESEDFNSTDTSAWDGIL</sequence>
<keyword evidence="2" id="KW-0732">Signal</keyword>
<proteinExistence type="predicted"/>
<dbReference type="Proteomes" id="UP000450161">
    <property type="component" value="Unassembled WGS sequence"/>
</dbReference>
<feature type="region of interest" description="Disordered" evidence="1">
    <location>
        <begin position="45"/>
        <end position="73"/>
    </location>
</feature>
<protein>
    <submittedName>
        <fullName evidence="3">Uncharacterized protein</fullName>
    </submittedName>
</protein>
<evidence type="ECO:0000256" key="2">
    <source>
        <dbReference type="SAM" id="SignalP"/>
    </source>
</evidence>
<comment type="caution">
    <text evidence="3">The sequence shown here is derived from an EMBL/GenBank/DDBJ whole genome shotgun (WGS) entry which is preliminary data.</text>
</comment>
<feature type="signal peptide" evidence="2">
    <location>
        <begin position="1"/>
        <end position="25"/>
    </location>
</feature>
<feature type="compositionally biased region" description="Polar residues" evidence="1">
    <location>
        <begin position="55"/>
        <end position="73"/>
    </location>
</feature>
<feature type="chain" id="PRO_5026047920" evidence="2">
    <location>
        <begin position="26"/>
        <end position="257"/>
    </location>
</feature>
<accession>A0A6I2TZE2</accession>
<reference evidence="3 4" key="1">
    <citation type="submission" date="2019-08" db="EMBL/GenBank/DDBJ databases">
        <title>In-depth cultivation of the pig gut microbiome towards novel bacterial diversity and tailored functional studies.</title>
        <authorList>
            <person name="Wylensek D."/>
            <person name="Hitch T.C.A."/>
            <person name="Clavel T."/>
        </authorList>
    </citation>
    <scope>NUCLEOTIDE SEQUENCE [LARGE SCALE GENOMIC DNA]</scope>
    <source>
        <strain evidence="3 4">LKV-178-WT-2C</strain>
    </source>
</reference>
<dbReference type="RefSeq" id="WP_154481043.1">
    <property type="nucleotide sequence ID" value="NZ_VUNF01000013.1"/>
</dbReference>
<evidence type="ECO:0000256" key="1">
    <source>
        <dbReference type="SAM" id="MobiDB-lite"/>
    </source>
</evidence>
<evidence type="ECO:0000313" key="4">
    <source>
        <dbReference type="Proteomes" id="UP000450161"/>
    </source>
</evidence>
<organism evidence="3 4">
    <name type="scientific">Segatella copri</name>
    <dbReference type="NCBI Taxonomy" id="165179"/>
    <lineage>
        <taxon>Bacteria</taxon>
        <taxon>Pseudomonadati</taxon>
        <taxon>Bacteroidota</taxon>
        <taxon>Bacteroidia</taxon>
        <taxon>Bacteroidales</taxon>
        <taxon>Prevotellaceae</taxon>
        <taxon>Segatella</taxon>
    </lineage>
</organism>
<dbReference type="AlphaFoldDB" id="A0A6I2TZE2"/>
<gene>
    <name evidence="3" type="ORF">FYJ72_08080</name>
</gene>